<dbReference type="AlphaFoldDB" id="A0A6C0BCS2"/>
<name>A0A6C0BCS2_9ZZZZ</name>
<dbReference type="EMBL" id="MN739120">
    <property type="protein sequence ID" value="QHS89802.1"/>
    <property type="molecule type" value="Genomic_DNA"/>
</dbReference>
<proteinExistence type="predicted"/>
<accession>A0A6C0BCS2</accession>
<evidence type="ECO:0000313" key="1">
    <source>
        <dbReference type="EMBL" id="QHS89802.1"/>
    </source>
</evidence>
<reference evidence="1" key="1">
    <citation type="journal article" date="2020" name="Nature">
        <title>Giant virus diversity and host interactions through global metagenomics.</title>
        <authorList>
            <person name="Schulz F."/>
            <person name="Roux S."/>
            <person name="Paez-Espino D."/>
            <person name="Jungbluth S."/>
            <person name="Walsh D.A."/>
            <person name="Denef V.J."/>
            <person name="McMahon K.D."/>
            <person name="Konstantinidis K.T."/>
            <person name="Eloe-Fadrosh E.A."/>
            <person name="Kyrpides N.C."/>
            <person name="Woyke T."/>
        </authorList>
    </citation>
    <scope>NUCLEOTIDE SEQUENCE</scope>
    <source>
        <strain evidence="1">GVMAG-M-3300010160-4</strain>
    </source>
</reference>
<protein>
    <submittedName>
        <fullName evidence="1">Uncharacterized protein</fullName>
    </submittedName>
</protein>
<organism evidence="1">
    <name type="scientific">viral metagenome</name>
    <dbReference type="NCBI Taxonomy" id="1070528"/>
    <lineage>
        <taxon>unclassified sequences</taxon>
        <taxon>metagenomes</taxon>
        <taxon>organismal metagenomes</taxon>
    </lineage>
</organism>
<sequence>MFQDINYKDEIIDDDELNRIVNIHLLQLEERKVKAKEFLEKYGKFYMHDLYNDDRFLFDFSIFYENIKFKSFDKLWKEVRNKLSFLTGLCVYGEPTFSYDIDKYGNYGIVNLLFMVK</sequence>